<dbReference type="OrthoDB" id="61110at2759"/>
<accession>A0A8J5XXL9</accession>
<dbReference type="Proteomes" id="UP000751190">
    <property type="component" value="Unassembled WGS sequence"/>
</dbReference>
<gene>
    <name evidence="16" type="ORF">KFE25_009043</name>
</gene>
<keyword evidence="4 14" id="KW-0732">Signal</keyword>
<keyword evidence="3 13" id="KW-0812">Transmembrane</keyword>
<name>A0A8J5XXL9_DIALT</name>
<keyword evidence="9" id="KW-0325">Glycoprotein</keyword>
<proteinExistence type="predicted"/>
<keyword evidence="8" id="KW-0675">Receptor</keyword>
<organism evidence="16 17">
    <name type="scientific">Diacronema lutheri</name>
    <name type="common">Unicellular marine alga</name>
    <name type="synonym">Monochrysis lutheri</name>
    <dbReference type="NCBI Taxonomy" id="2081491"/>
    <lineage>
        <taxon>Eukaryota</taxon>
        <taxon>Haptista</taxon>
        <taxon>Haptophyta</taxon>
        <taxon>Pavlovophyceae</taxon>
        <taxon>Pavlovales</taxon>
        <taxon>Pavlovaceae</taxon>
        <taxon>Diacronema</taxon>
    </lineage>
</organism>
<feature type="chain" id="PRO_5035306374" description="non-specific serine/threonine protein kinase" evidence="14">
    <location>
        <begin position="24"/>
        <end position="1374"/>
    </location>
</feature>
<comment type="caution">
    <text evidence="16">The sequence shown here is derived from an EMBL/GenBank/DDBJ whole genome shotgun (WGS) entry which is preliminary data.</text>
</comment>
<feature type="signal peptide" evidence="14">
    <location>
        <begin position="1"/>
        <end position="23"/>
    </location>
</feature>
<keyword evidence="6 13" id="KW-0472">Membrane</keyword>
<evidence type="ECO:0000256" key="13">
    <source>
        <dbReference type="SAM" id="Phobius"/>
    </source>
</evidence>
<dbReference type="SUPFAM" id="SSF56487">
    <property type="entry name" value="SRCR-like"/>
    <property type="match status" value="1"/>
</dbReference>
<evidence type="ECO:0000256" key="11">
    <source>
        <dbReference type="ARBA" id="ARBA00048679"/>
    </source>
</evidence>
<dbReference type="SUPFAM" id="SSF50985">
    <property type="entry name" value="RCC1/BLIP-II"/>
    <property type="match status" value="1"/>
</dbReference>
<keyword evidence="7" id="KW-1015">Disulfide bond</keyword>
<evidence type="ECO:0000256" key="12">
    <source>
        <dbReference type="SAM" id="MobiDB-lite"/>
    </source>
</evidence>
<dbReference type="PANTHER" id="PTHR47460:SF1">
    <property type="entry name" value="SERINE_THREONINE-PROTEIN KINASE-LIKE PROTEIN ACR4"/>
    <property type="match status" value="1"/>
</dbReference>
<dbReference type="InterPro" id="IPR001190">
    <property type="entry name" value="SRCR"/>
</dbReference>
<evidence type="ECO:0000259" key="15">
    <source>
        <dbReference type="PROSITE" id="PS50287"/>
    </source>
</evidence>
<protein>
    <recommendedName>
        <fullName evidence="2">non-specific serine/threonine protein kinase</fullName>
        <ecNumber evidence="2">2.7.11.1</ecNumber>
    </recommendedName>
</protein>
<dbReference type="GO" id="GO:0016020">
    <property type="term" value="C:membrane"/>
    <property type="evidence" value="ECO:0007669"/>
    <property type="project" value="UniProtKB-SubCell"/>
</dbReference>
<dbReference type="EC" id="2.7.11.1" evidence="2"/>
<evidence type="ECO:0000256" key="1">
    <source>
        <dbReference type="ARBA" id="ARBA00004479"/>
    </source>
</evidence>
<dbReference type="PANTHER" id="PTHR47460">
    <property type="entry name" value="SERINE/THREONINE-PROTEIN KINASE-LIKE PROTEIN ACR4"/>
    <property type="match status" value="1"/>
</dbReference>
<feature type="region of interest" description="Disordered" evidence="12">
    <location>
        <begin position="709"/>
        <end position="731"/>
    </location>
</feature>
<evidence type="ECO:0000256" key="4">
    <source>
        <dbReference type="ARBA" id="ARBA00022729"/>
    </source>
</evidence>
<keyword evidence="17" id="KW-1185">Reference proteome</keyword>
<reference evidence="16" key="1">
    <citation type="submission" date="2021-05" db="EMBL/GenBank/DDBJ databases">
        <title>The genome of the haptophyte Pavlova lutheri (Diacronema luteri, Pavlovales) - a model for lipid biosynthesis in eukaryotic algae.</title>
        <authorList>
            <person name="Hulatt C.J."/>
            <person name="Posewitz M.C."/>
        </authorList>
    </citation>
    <scope>NUCLEOTIDE SEQUENCE</scope>
    <source>
        <strain evidence="16">NIVA-4/92</strain>
    </source>
</reference>
<evidence type="ECO:0000256" key="7">
    <source>
        <dbReference type="ARBA" id="ARBA00023157"/>
    </source>
</evidence>
<evidence type="ECO:0000256" key="8">
    <source>
        <dbReference type="ARBA" id="ARBA00023170"/>
    </source>
</evidence>
<evidence type="ECO:0000256" key="3">
    <source>
        <dbReference type="ARBA" id="ARBA00022692"/>
    </source>
</evidence>
<dbReference type="Gene3D" id="2.130.10.30">
    <property type="entry name" value="Regulator of chromosome condensation 1/beta-lactamase-inhibitor protein II"/>
    <property type="match status" value="2"/>
</dbReference>
<dbReference type="Gene3D" id="3.10.250.10">
    <property type="entry name" value="SRCR-like domain"/>
    <property type="match status" value="1"/>
</dbReference>
<comment type="catalytic activity">
    <reaction evidence="10">
        <text>L-threonyl-[protein] + ATP = O-phospho-L-threonyl-[protein] + ADP + H(+)</text>
        <dbReference type="Rhea" id="RHEA:46608"/>
        <dbReference type="Rhea" id="RHEA-COMP:11060"/>
        <dbReference type="Rhea" id="RHEA-COMP:11605"/>
        <dbReference type="ChEBI" id="CHEBI:15378"/>
        <dbReference type="ChEBI" id="CHEBI:30013"/>
        <dbReference type="ChEBI" id="CHEBI:30616"/>
        <dbReference type="ChEBI" id="CHEBI:61977"/>
        <dbReference type="ChEBI" id="CHEBI:456216"/>
        <dbReference type="EC" id="2.7.11.1"/>
    </reaction>
</comment>
<dbReference type="PROSITE" id="PS50287">
    <property type="entry name" value="SRCR_2"/>
    <property type="match status" value="1"/>
</dbReference>
<evidence type="ECO:0000256" key="10">
    <source>
        <dbReference type="ARBA" id="ARBA00047899"/>
    </source>
</evidence>
<evidence type="ECO:0000256" key="2">
    <source>
        <dbReference type="ARBA" id="ARBA00012513"/>
    </source>
</evidence>
<dbReference type="Pfam" id="PF00530">
    <property type="entry name" value="SRCR"/>
    <property type="match status" value="1"/>
</dbReference>
<feature type="domain" description="SRCR" evidence="15">
    <location>
        <begin position="1148"/>
        <end position="1260"/>
    </location>
</feature>
<comment type="subcellular location">
    <subcellularLocation>
        <location evidence="1">Membrane</location>
        <topology evidence="1">Single-pass type I membrane protein</topology>
    </subcellularLocation>
</comment>
<evidence type="ECO:0000256" key="9">
    <source>
        <dbReference type="ARBA" id="ARBA00023180"/>
    </source>
</evidence>
<keyword evidence="5 13" id="KW-1133">Transmembrane helix</keyword>
<evidence type="ECO:0000313" key="16">
    <source>
        <dbReference type="EMBL" id="KAG8470622.1"/>
    </source>
</evidence>
<evidence type="ECO:0000256" key="5">
    <source>
        <dbReference type="ARBA" id="ARBA00022989"/>
    </source>
</evidence>
<feature type="transmembrane region" description="Helical" evidence="13">
    <location>
        <begin position="1342"/>
        <end position="1361"/>
    </location>
</feature>
<sequence length="1374" mass="142491">MARFTKALQLALLLLARETRTRTVPDGLIVLDPNRGDTWTKGGSYSVLWTSMRDDIALCLSVEISLLRGTQPVDSMTTENDGAALFYVSSTVSDGSNYRLSLRCVQPATLRTALVGHSDIFSVESAAEAFSVTAPEAGAAWPVGTERLVRWALARPVMGSEACEEVNVLLIGRGLGSGTEERLVRSVTVPAAAGAEHALYASGDLQPGSYGVRVQCAGDTALGGESGRFQIVPNPSALVLIAPGPSTACLIGHACEVAWTSSVRGAASPECAQLSGALVDGARALLAFRVPNEPARAGKDVGRHALYLPGSLAPTLRAHLELRCARDSSVRASSRPFRVVRDVGALELVEPHAGSVWGSGQTHTARWLTSLAGSANCSAVDVDLLHGGTVRASWPAAANSGSLQIYIPGDSAPAADYAVRIGCAGDASLRATSAPFEVAPDPTALTLTSPAPRARWTAGSVELVAWRASDALRESASCAHVDVAVRRDTVRVHAARVPNNGRYAFYVNASLAPGDDYSIALACAADPAVRAESVAFAVVPLDAPFRFETPTARSEWMRGQSYAVRWASPLQLSDACATVRLELVAELPEPIDFEHAADGRQAPPPAAALEAPNSGRAWLTVGRTAALPAGGLGTARVEISCTRDRALRGRTEAFTVREACSGVGCARPADGSGDDVAETAEWAAALARGGSSAAAGSFAMPTGVAAGADVSPARGGDDGVGARARERDAGAPSAMPLVGIDEEGGGAFDGGGGGGGGGGLGAAMLGARDVAAVRRPCDEGGHVTCGLAHSCALTSSGGLLCWGQNSEGQTDVPPGHTWLQVSAGVTHTCGVTTDRTLECWGGKHRWTPIDHHEAALPGGELWGAVAAGHAFSCALTMSHRLYCWGYGTELGGDRPPRGLLWRSVTVGESHACGVTSDGALACWGNNAESQAAPPERSGEWRMVATHHRHTCGVTADAQLVCWGANDAGQCDVPRGFRWAAASTGHSHSCGLTTQGLMRCWGHLTFGLGNAPPGYRWAELALGMYHACGLVEGAGDVLCWGMDYHGETDVPDGFRFWDGCDNLGSAAARAVESEHKPGKLACPQHELLDTADGFATRDAVELRCGELDCASYTWSRESDGADGGRAWFCKHDYFEQTNNALQFARWEVGRPVTGCSPVEGDIKLSSYPAGELLSFAGGAWGTVCRLGFGEGSALAAATVACRQLGYVRAVRTYEYVGAPHMAQSVQGVRCAGDESRLAGCARPTDERLCSHEYGDVGIHCVGEPGMATPSPCGSGHASSIRIGAEDARALLLHGSVAVGSEAPHSFDGRLRYTSGGLASHGRARAEARARAHSAPARAGAARAWGAAVCACALVAVALGAAVRNARAHAVECRAA</sequence>
<comment type="catalytic activity">
    <reaction evidence="11">
        <text>L-seryl-[protein] + ATP = O-phospho-L-seryl-[protein] + ADP + H(+)</text>
        <dbReference type="Rhea" id="RHEA:17989"/>
        <dbReference type="Rhea" id="RHEA-COMP:9863"/>
        <dbReference type="Rhea" id="RHEA-COMP:11604"/>
        <dbReference type="ChEBI" id="CHEBI:15378"/>
        <dbReference type="ChEBI" id="CHEBI:29999"/>
        <dbReference type="ChEBI" id="CHEBI:30616"/>
        <dbReference type="ChEBI" id="CHEBI:83421"/>
        <dbReference type="ChEBI" id="CHEBI:456216"/>
        <dbReference type="EC" id="2.7.11.1"/>
    </reaction>
</comment>
<evidence type="ECO:0000256" key="6">
    <source>
        <dbReference type="ARBA" id="ARBA00023136"/>
    </source>
</evidence>
<evidence type="ECO:0000313" key="17">
    <source>
        <dbReference type="Proteomes" id="UP000751190"/>
    </source>
</evidence>
<evidence type="ECO:0000256" key="14">
    <source>
        <dbReference type="SAM" id="SignalP"/>
    </source>
</evidence>
<dbReference type="GO" id="GO:0004674">
    <property type="term" value="F:protein serine/threonine kinase activity"/>
    <property type="evidence" value="ECO:0007669"/>
    <property type="project" value="UniProtKB-KW"/>
</dbReference>
<dbReference type="InterPro" id="IPR036772">
    <property type="entry name" value="SRCR-like_dom_sf"/>
</dbReference>
<dbReference type="EMBL" id="JAGTXO010000001">
    <property type="protein sequence ID" value="KAG8470622.1"/>
    <property type="molecule type" value="Genomic_DNA"/>
</dbReference>
<dbReference type="SMART" id="SM00202">
    <property type="entry name" value="SR"/>
    <property type="match status" value="1"/>
</dbReference>
<dbReference type="Pfam" id="PF13540">
    <property type="entry name" value="RCC1_2"/>
    <property type="match status" value="2"/>
</dbReference>
<dbReference type="InterPro" id="IPR009091">
    <property type="entry name" value="RCC1/BLIP-II"/>
</dbReference>